<dbReference type="KEGG" id="tpro:Ga0080559_TMP3669"/>
<accession>A0A1U7D8S9</accession>
<dbReference type="Gene3D" id="2.60.120.380">
    <property type="match status" value="1"/>
</dbReference>
<keyword evidence="4" id="KW-1185">Reference proteome</keyword>
<dbReference type="InterPro" id="IPR018511">
    <property type="entry name" value="Hemolysin-typ_Ca-bd_CS"/>
</dbReference>
<sequence length="435" mass="44725">MSTNASYTETTDAPADASTPYTIASGDTFTGTIDSFGDTDWVAIYLDAGVDYTFSLTGADSGDGTLADPYLWLYDDFEDELAQDDDDGIGLDSELTYTASYSGYYYIGASAYDDDYTGTYELSVTASGFPGQHINGTNGFDILTGTAGDDTINGMAANDFLDGLAGDDVIYGGQGNDSLLGREGDDTVYGGNNHDNIALDDGNDYAEGGVGDDSIGGGAGNDTIYGENGNDVIGGGTDDDYIDAGADQDAASGGYGADTVIGGSGDDTLAGSFGHDLVDGGVGDDNMGGGLGNDTMLGHDGDDTMGAGDGNDLVDGETGNDFLAGGNGDDTIYGGEGYDTINAGDGDDIMYGGYEGGDGFSDLFVFNDFNAGEYDEIWDFEDGVDLIRVSGVAPAQLSFTNTEYGVEVEVGDSGHVIYVEGMDSSTLTTDDFMFV</sequence>
<evidence type="ECO:0000256" key="2">
    <source>
        <dbReference type="ARBA" id="ARBA00022525"/>
    </source>
</evidence>
<dbReference type="InterPro" id="IPR011049">
    <property type="entry name" value="Serralysin-like_metalloprot_C"/>
</dbReference>
<dbReference type="PANTHER" id="PTHR38340">
    <property type="entry name" value="S-LAYER PROTEIN"/>
    <property type="match status" value="1"/>
</dbReference>
<dbReference type="GO" id="GO:0005509">
    <property type="term" value="F:calcium ion binding"/>
    <property type="evidence" value="ECO:0007669"/>
    <property type="project" value="InterPro"/>
</dbReference>
<organism evidence="3 4">
    <name type="scientific">Salipiger profundus</name>
    <dbReference type="NCBI Taxonomy" id="1229727"/>
    <lineage>
        <taxon>Bacteria</taxon>
        <taxon>Pseudomonadati</taxon>
        <taxon>Pseudomonadota</taxon>
        <taxon>Alphaproteobacteria</taxon>
        <taxon>Rhodobacterales</taxon>
        <taxon>Roseobacteraceae</taxon>
        <taxon>Salipiger</taxon>
    </lineage>
</organism>
<dbReference type="EMBL" id="CP014796">
    <property type="protein sequence ID" value="APX24465.1"/>
    <property type="molecule type" value="Genomic_DNA"/>
</dbReference>
<protein>
    <submittedName>
        <fullName evidence="3">Putative calcium-binding protein</fullName>
    </submittedName>
</protein>
<reference evidence="3 4" key="1">
    <citation type="submission" date="2016-03" db="EMBL/GenBank/DDBJ databases">
        <title>Deep-sea bacteria in the southern Pacific.</title>
        <authorList>
            <person name="Tang K."/>
        </authorList>
    </citation>
    <scope>NUCLEOTIDE SEQUENCE [LARGE SCALE GENOMIC DNA]</scope>
    <source>
        <strain evidence="3 4">JLT2016</strain>
    </source>
</reference>
<dbReference type="Pfam" id="PF00353">
    <property type="entry name" value="HemolysinCabind"/>
    <property type="match status" value="5"/>
</dbReference>
<dbReference type="AlphaFoldDB" id="A0A1U7D8S9"/>
<proteinExistence type="predicted"/>
<gene>
    <name evidence="3" type="ORF">Ga0080559_TMP3669</name>
</gene>
<dbReference type="PROSITE" id="PS00330">
    <property type="entry name" value="HEMOLYSIN_CALCIUM"/>
    <property type="match status" value="2"/>
</dbReference>
<evidence type="ECO:0000313" key="3">
    <source>
        <dbReference type="EMBL" id="APX24465.1"/>
    </source>
</evidence>
<keyword evidence="2" id="KW-0964">Secreted</keyword>
<dbReference type="OrthoDB" id="8479154at2"/>
<dbReference type="STRING" id="1229727.Ga0080559_TMP3669"/>
<dbReference type="SUPFAM" id="SSF51120">
    <property type="entry name" value="beta-Roll"/>
    <property type="match status" value="2"/>
</dbReference>
<evidence type="ECO:0000256" key="1">
    <source>
        <dbReference type="ARBA" id="ARBA00004613"/>
    </source>
</evidence>
<dbReference type="PRINTS" id="PR00313">
    <property type="entry name" value="CABNDNGRPT"/>
</dbReference>
<dbReference type="Gene3D" id="2.150.10.10">
    <property type="entry name" value="Serralysin-like metalloprotease, C-terminal"/>
    <property type="match status" value="3"/>
</dbReference>
<evidence type="ECO:0000313" key="4">
    <source>
        <dbReference type="Proteomes" id="UP000186559"/>
    </source>
</evidence>
<name>A0A1U7D8S9_9RHOB</name>
<dbReference type="InterPro" id="IPR050557">
    <property type="entry name" value="RTX_toxin/Mannuronan_C5-epim"/>
</dbReference>
<dbReference type="Proteomes" id="UP000186559">
    <property type="component" value="Chromosome"/>
</dbReference>
<comment type="subcellular location">
    <subcellularLocation>
        <location evidence="1">Secreted</location>
    </subcellularLocation>
</comment>
<dbReference type="GO" id="GO:0005576">
    <property type="term" value="C:extracellular region"/>
    <property type="evidence" value="ECO:0007669"/>
    <property type="project" value="UniProtKB-SubCell"/>
</dbReference>
<dbReference type="RefSeq" id="WP_076624313.1">
    <property type="nucleotide sequence ID" value="NZ_BMEW01000008.1"/>
</dbReference>
<dbReference type="PANTHER" id="PTHR38340:SF1">
    <property type="entry name" value="S-LAYER PROTEIN"/>
    <property type="match status" value="1"/>
</dbReference>
<dbReference type="InterPro" id="IPR001343">
    <property type="entry name" value="Hemolysn_Ca-bd"/>
</dbReference>